<dbReference type="Pfam" id="PF07784">
    <property type="entry name" value="DUF1622"/>
    <property type="match status" value="1"/>
</dbReference>
<accession>A0A939S9H4</accession>
<keyword evidence="3" id="KW-1185">Reference proteome</keyword>
<evidence type="ECO:0000313" key="2">
    <source>
        <dbReference type="EMBL" id="MBO1900927.1"/>
    </source>
</evidence>
<feature type="transmembrane region" description="Helical" evidence="1">
    <location>
        <begin position="46"/>
        <end position="71"/>
    </location>
</feature>
<evidence type="ECO:0000313" key="3">
    <source>
        <dbReference type="Proteomes" id="UP000664382"/>
    </source>
</evidence>
<evidence type="ECO:0000256" key="1">
    <source>
        <dbReference type="SAM" id="Phobius"/>
    </source>
</evidence>
<keyword evidence="1" id="KW-0472">Membrane</keyword>
<protein>
    <submittedName>
        <fullName evidence="2">DUF1622 domain-containing protein</fullName>
    </submittedName>
</protein>
<proteinExistence type="predicted"/>
<dbReference type="PANTHER" id="PTHR38468:SF1">
    <property type="entry name" value="SLL0939 PROTEIN"/>
    <property type="match status" value="1"/>
</dbReference>
<dbReference type="AlphaFoldDB" id="A0A939S9H4"/>
<gene>
    <name evidence="2" type="ORF">J4H92_03065</name>
</gene>
<reference evidence="2" key="1">
    <citation type="submission" date="2021-03" db="EMBL/GenBank/DDBJ databases">
        <title>Leucobacter chromiisoli sp. nov., isolated from chromium-containing soil of chemical plant.</title>
        <authorList>
            <person name="Xu Z."/>
        </authorList>
    </citation>
    <scope>NUCLEOTIDE SEQUENCE</scope>
    <source>
        <strain evidence="2">S27</strain>
    </source>
</reference>
<name>A0A939S9H4_9MICO</name>
<comment type="caution">
    <text evidence="2">The sequence shown here is derived from an EMBL/GenBank/DDBJ whole genome shotgun (WGS) entry which is preliminary data.</text>
</comment>
<dbReference type="RefSeq" id="WP_208095800.1">
    <property type="nucleotide sequence ID" value="NZ_JAGDYM010000004.1"/>
</dbReference>
<keyword evidence="1" id="KW-1133">Transmembrane helix</keyword>
<dbReference type="Proteomes" id="UP000664382">
    <property type="component" value="Unassembled WGS sequence"/>
</dbReference>
<dbReference type="InterPro" id="IPR012427">
    <property type="entry name" value="DUF1622"/>
</dbReference>
<sequence>MRIADVFETITISFEVLGVIAMVVGFGIAVVLALRTLGRREGGRAAYLVLRSTIGASILLGLEVLVAADLIRTISSVPSLEEVAVLAVIVLIRTVLSMSLQIEIDGVVPWKRALLTSGGQLLAGSVSRETRATRAAQSTP</sequence>
<dbReference type="PANTHER" id="PTHR38468">
    <property type="entry name" value="SLL0939 PROTEIN"/>
    <property type="match status" value="1"/>
</dbReference>
<dbReference type="EMBL" id="JAGDYM010000004">
    <property type="protein sequence ID" value="MBO1900927.1"/>
    <property type="molecule type" value="Genomic_DNA"/>
</dbReference>
<organism evidence="2 3">
    <name type="scientific">Leucobacter weissii</name>
    <dbReference type="NCBI Taxonomy" id="1983706"/>
    <lineage>
        <taxon>Bacteria</taxon>
        <taxon>Bacillati</taxon>
        <taxon>Actinomycetota</taxon>
        <taxon>Actinomycetes</taxon>
        <taxon>Micrococcales</taxon>
        <taxon>Microbacteriaceae</taxon>
        <taxon>Leucobacter</taxon>
    </lineage>
</organism>
<feature type="transmembrane region" description="Helical" evidence="1">
    <location>
        <begin position="12"/>
        <end position="34"/>
    </location>
</feature>
<keyword evidence="1" id="KW-0812">Transmembrane</keyword>